<dbReference type="AlphaFoldDB" id="A0A1G7ELG2"/>
<dbReference type="Proteomes" id="UP000182427">
    <property type="component" value="Chromosome I"/>
</dbReference>
<name>A0A1G7ELG2_9BACT</name>
<protein>
    <submittedName>
        <fullName evidence="2">Uncharacterized protein</fullName>
    </submittedName>
</protein>
<evidence type="ECO:0000313" key="2">
    <source>
        <dbReference type="EMBL" id="SDE64235.1"/>
    </source>
</evidence>
<keyword evidence="1" id="KW-1133">Transmembrane helix</keyword>
<organism evidence="2 3">
    <name type="scientific">Terriglobus roseus</name>
    <dbReference type="NCBI Taxonomy" id="392734"/>
    <lineage>
        <taxon>Bacteria</taxon>
        <taxon>Pseudomonadati</taxon>
        <taxon>Acidobacteriota</taxon>
        <taxon>Terriglobia</taxon>
        <taxon>Terriglobales</taxon>
        <taxon>Acidobacteriaceae</taxon>
        <taxon>Terriglobus</taxon>
    </lineage>
</organism>
<evidence type="ECO:0000313" key="3">
    <source>
        <dbReference type="Proteomes" id="UP000182427"/>
    </source>
</evidence>
<dbReference type="EMBL" id="LT629690">
    <property type="protein sequence ID" value="SDE64235.1"/>
    <property type="molecule type" value="Genomic_DNA"/>
</dbReference>
<gene>
    <name evidence="2" type="ORF">SAMN05444167_0016</name>
</gene>
<keyword evidence="3" id="KW-1185">Reference proteome</keyword>
<proteinExistence type="predicted"/>
<dbReference type="OrthoDB" id="115250at2"/>
<feature type="transmembrane region" description="Helical" evidence="1">
    <location>
        <begin position="12"/>
        <end position="32"/>
    </location>
</feature>
<dbReference type="RefSeq" id="WP_156784962.1">
    <property type="nucleotide sequence ID" value="NZ_LT629690.1"/>
</dbReference>
<keyword evidence="1" id="KW-0472">Membrane</keyword>
<keyword evidence="1" id="KW-0812">Transmembrane</keyword>
<evidence type="ECO:0000256" key="1">
    <source>
        <dbReference type="SAM" id="Phobius"/>
    </source>
</evidence>
<reference evidence="2 3" key="1">
    <citation type="submission" date="2016-10" db="EMBL/GenBank/DDBJ databases">
        <authorList>
            <person name="de Groot N.N."/>
        </authorList>
    </citation>
    <scope>NUCLEOTIDE SEQUENCE [LARGE SCALE GENOMIC DNA]</scope>
    <source>
        <strain evidence="2 3">GAS232</strain>
    </source>
</reference>
<sequence>MEPRRKRRLYSLGIPIALIVVLIVALVLRFHAPPEVARLLPESDAILYMSLKPVRTTTHFDEKPVKPSPEYAKFLDGTGFHWERDLDRIAVSVHRMPDPTGPNGVVAYTGVMEGRFDSRKLTEYLQHNSVATENYAGHTVYTVPGSEGRVMRVSALGYDMVVASNMPTPEQIHSVIDRYAAGASPFSGSSLLSLRYREVPYFALAWGIGHVGLPFSDRGNIQMFGVTLPMSEDTDFIASIAFRGSLQLRVEELAPSETDAMQTAANLATILQIVRGFSQGTATPQDAALHQAFASLSVEQKKSRVVISGDVSRSLLSQAVGGK</sequence>
<accession>A0A1G7ELG2</accession>